<feature type="domain" description="Glycosyltransferase 2-like" evidence="3">
    <location>
        <begin position="10"/>
        <end position="139"/>
    </location>
</feature>
<evidence type="ECO:0000256" key="1">
    <source>
        <dbReference type="ARBA" id="ARBA00022676"/>
    </source>
</evidence>
<dbReference type="InterPro" id="IPR001173">
    <property type="entry name" value="Glyco_trans_2-like"/>
</dbReference>
<dbReference type="PANTHER" id="PTHR22916">
    <property type="entry name" value="GLYCOSYLTRANSFERASE"/>
    <property type="match status" value="1"/>
</dbReference>
<evidence type="ECO:0000313" key="5">
    <source>
        <dbReference type="Proteomes" id="UP000256599"/>
    </source>
</evidence>
<reference evidence="4 5" key="1">
    <citation type="submission" date="2018-04" db="EMBL/GenBank/DDBJ databases">
        <title>Novel Campyloabacter and Helicobacter Species and Strains.</title>
        <authorList>
            <person name="Mannion A.J."/>
            <person name="Shen Z."/>
            <person name="Fox J.G."/>
        </authorList>
    </citation>
    <scope>NUCLEOTIDE SEQUENCE [LARGE SCALE GENOMIC DNA]</scope>
    <source>
        <strain evidence="4 5">MIT 98-6070</strain>
    </source>
</reference>
<dbReference type="GO" id="GO:0016758">
    <property type="term" value="F:hexosyltransferase activity"/>
    <property type="evidence" value="ECO:0007669"/>
    <property type="project" value="UniProtKB-ARBA"/>
</dbReference>
<dbReference type="SUPFAM" id="SSF53448">
    <property type="entry name" value="Nucleotide-diphospho-sugar transferases"/>
    <property type="match status" value="1"/>
</dbReference>
<keyword evidence="1" id="KW-0328">Glycosyltransferase</keyword>
<organism evidence="4 5">
    <name type="scientific">Helicobacter marmotae</name>
    <dbReference type="NCBI Taxonomy" id="152490"/>
    <lineage>
        <taxon>Bacteria</taxon>
        <taxon>Pseudomonadati</taxon>
        <taxon>Campylobacterota</taxon>
        <taxon>Epsilonproteobacteria</taxon>
        <taxon>Campylobacterales</taxon>
        <taxon>Helicobacteraceae</taxon>
        <taxon>Helicobacter</taxon>
    </lineage>
</organism>
<dbReference type="AlphaFoldDB" id="A0A3D8I5K5"/>
<dbReference type="Gene3D" id="3.90.550.10">
    <property type="entry name" value="Spore Coat Polysaccharide Biosynthesis Protein SpsA, Chain A"/>
    <property type="match status" value="1"/>
</dbReference>
<dbReference type="InterPro" id="IPR029044">
    <property type="entry name" value="Nucleotide-diphossugar_trans"/>
</dbReference>
<proteinExistence type="predicted"/>
<comment type="caution">
    <text evidence="4">The sequence shown here is derived from an EMBL/GenBank/DDBJ whole genome shotgun (WGS) entry which is preliminary data.</text>
</comment>
<keyword evidence="2 4" id="KW-0808">Transferase</keyword>
<accession>A0A3D8I5K5</accession>
<dbReference type="Pfam" id="PF00535">
    <property type="entry name" value="Glycos_transf_2"/>
    <property type="match status" value="1"/>
</dbReference>
<sequence>MVAMSPALVSIIVPIYNAELYLRQCLDSIIAQSYEHLEIICINDGSTDKSAEIAKEYAKNDSRICYIQQENKGGGAARNVGLEVAKGEFVLCFDADDYMSKNAIESLVARAKESRAEIVIAKSRELRDNEVFPMTWALRLDMLPAKVSFNYKDLGDNVFGFCVGWAWDKLYKRSFIESFGLRFEDVKSPSDDLLFVFTSLVVAEAISVCDKVLFTHRKHSASQESMRDVNPCLFLNSLRLWQSALVQKGVFKEVEKSYLNWTLHFCLWHLNTLSDKAHYRLFYALKGALYELGIAKAKRADFYNQSHYAQMCYILYVPLFLHRLNVFRICNIKGIFRIRLSTKGGIIRLFGKTLYKKNYDECF</sequence>
<dbReference type="Proteomes" id="UP000256599">
    <property type="component" value="Unassembled WGS sequence"/>
</dbReference>
<name>A0A3D8I5K5_9HELI</name>
<protein>
    <submittedName>
        <fullName evidence="4">Glycosyltransferase family 2 protein</fullName>
    </submittedName>
</protein>
<dbReference type="PANTHER" id="PTHR22916:SF51">
    <property type="entry name" value="GLYCOSYLTRANSFERASE EPSH-RELATED"/>
    <property type="match status" value="1"/>
</dbReference>
<evidence type="ECO:0000256" key="2">
    <source>
        <dbReference type="ARBA" id="ARBA00022679"/>
    </source>
</evidence>
<dbReference type="EMBL" id="NXLR01000003">
    <property type="protein sequence ID" value="RDU60450.1"/>
    <property type="molecule type" value="Genomic_DNA"/>
</dbReference>
<gene>
    <name evidence="4" type="ORF">CQA63_02535</name>
</gene>
<keyword evidence="5" id="KW-1185">Reference proteome</keyword>
<evidence type="ECO:0000259" key="3">
    <source>
        <dbReference type="Pfam" id="PF00535"/>
    </source>
</evidence>
<dbReference type="CDD" id="cd00761">
    <property type="entry name" value="Glyco_tranf_GTA_type"/>
    <property type="match status" value="1"/>
</dbReference>
<evidence type="ECO:0000313" key="4">
    <source>
        <dbReference type="EMBL" id="RDU60450.1"/>
    </source>
</evidence>